<comment type="caution">
    <text evidence="3">The sequence shown here is derived from an EMBL/GenBank/DDBJ whole genome shotgun (WGS) entry which is preliminary data.</text>
</comment>
<proteinExistence type="predicted"/>
<keyword evidence="1" id="KW-0732">Signal</keyword>
<dbReference type="Proteomes" id="UP000552241">
    <property type="component" value="Unassembled WGS sequence"/>
</dbReference>
<dbReference type="InterPro" id="IPR046863">
    <property type="entry name" value="MbnP-like_dom"/>
</dbReference>
<keyword evidence="4" id="KW-1185">Reference proteome</keyword>
<feature type="domain" description="Copper-binding protein MbnP-like" evidence="2">
    <location>
        <begin position="39"/>
        <end position="243"/>
    </location>
</feature>
<gene>
    <name evidence="3" type="ORF">HU137_01605</name>
</gene>
<feature type="chain" id="PRO_5032937835" description="Copper-binding protein MbnP-like domain-containing protein" evidence="1">
    <location>
        <begin position="24"/>
        <end position="278"/>
    </location>
</feature>
<reference evidence="3 4" key="1">
    <citation type="submission" date="2020-07" db="EMBL/GenBank/DDBJ databases">
        <title>Moheibacter lacus sp. nov., a member of the family Flavobacteriaceae isolated from freshwater lake sediment.</title>
        <authorList>
            <person name="Liu Y."/>
        </authorList>
    </citation>
    <scope>NUCLEOTIDE SEQUENCE [LARGE SCALE GENOMIC DNA]</scope>
    <source>
        <strain evidence="3 4">BDHS18</strain>
    </source>
</reference>
<accession>A0A838ZFF4</accession>
<dbReference type="Pfam" id="PF20243">
    <property type="entry name" value="MbnP"/>
    <property type="match status" value="1"/>
</dbReference>
<dbReference type="EMBL" id="JACDZE010000001">
    <property type="protein sequence ID" value="MBA5628461.1"/>
    <property type="molecule type" value="Genomic_DNA"/>
</dbReference>
<evidence type="ECO:0000313" key="4">
    <source>
        <dbReference type="Proteomes" id="UP000552241"/>
    </source>
</evidence>
<sequence>MRLNLFRTSMFVLFSLFILNCSTDDENSDQNPPEEQWGAVQIKFDNRFEGLSPIILNNTTQTSSSGQKHQFSTLKYIVSNFTLTNTEGVNFTFHLNDPDKGAFIVDQSDANFNNEVSLELDSIPAGVYNKVKFGLGISQDAYLLGGESQGEFWAEAGAEGMNWSWAAGYIFAKLEGKYGTDALDVNFINHTGNMGDVVVTETPDLYREIELDLPDQLVVTPQTFPGIHFIADLNHYLSGETDLILDDTNHEAMGSSEHLVNVTNNLSKMFSISHIHNN</sequence>
<dbReference type="AlphaFoldDB" id="A0A838ZFF4"/>
<protein>
    <recommendedName>
        <fullName evidence="2">Copper-binding protein MbnP-like domain-containing protein</fullName>
    </recommendedName>
</protein>
<evidence type="ECO:0000256" key="1">
    <source>
        <dbReference type="SAM" id="SignalP"/>
    </source>
</evidence>
<evidence type="ECO:0000313" key="3">
    <source>
        <dbReference type="EMBL" id="MBA5628461.1"/>
    </source>
</evidence>
<organism evidence="3 4">
    <name type="scientific">Moheibacter lacus</name>
    <dbReference type="NCBI Taxonomy" id="2745851"/>
    <lineage>
        <taxon>Bacteria</taxon>
        <taxon>Pseudomonadati</taxon>
        <taxon>Bacteroidota</taxon>
        <taxon>Flavobacteriia</taxon>
        <taxon>Flavobacteriales</taxon>
        <taxon>Weeksellaceae</taxon>
        <taxon>Moheibacter</taxon>
    </lineage>
</organism>
<name>A0A838ZFF4_9FLAO</name>
<evidence type="ECO:0000259" key="2">
    <source>
        <dbReference type="Pfam" id="PF20243"/>
    </source>
</evidence>
<feature type="signal peptide" evidence="1">
    <location>
        <begin position="1"/>
        <end position="23"/>
    </location>
</feature>